<sequence>MESGGVSLEDLEEYYMVVNQTFRSEEEGYKYYNSYALLKGFGVRKEDLECKPDTKIAFRRLFSCSKEGYRAVKHFNATNRKRQPRALSRCGCKARLEIELHMECGEWFAKIFVDEHNHPLVKPDHTAFIRSHRGLSDAQKADVIEYGIGGLRTHQIMEKQHGGYYKVGFVSRNLYNYVGKYKKGSKDGMLNLDGEFFYKYKTEEEGHLQNLFWTDAQSRIDYDAFGGVVVFDSTYRVNKYNLPFVPFIGVNHHHSTTVFGCGIVSDETVASYVWLLKAFLEATQQNPPRSVMTDGDRAMAKAISMVFPGTDHRLCSWHIEQNMIRHLCNPKLGDFRKFVYHAMKVDDFERRWVEFKDKYEITEKDEWINRMYELRKKWSKAYTKGRYFLGMQSNQRSESLNSRLHKNLDRRMSLVDLLEHYDLCLSRIRRNESQLDAEASQTVPFTDLHAEPLERSAARTYTPEMFKRVKVEIIRLVEWEIAEVTRHHGLSRYVVCLKRRTHVKYDVRFSFVGPLLKSVSCPCLKFDSKDIPCTHIFSVLKYLGLLTIPSCCVKQRWTMKTKPADRDGNLHEWSERMNRYHELRNMASLHLFKASRSMEVSKRVIDFLQTILDEEMEDDSDEAARVGPFPPYFSGSNQAATHTVLDPKPIKSKGARSKKRWKPFHETFLANQKRQK</sequence>
<evidence type="ECO:0000256" key="2">
    <source>
        <dbReference type="SAM" id="MobiDB-lite"/>
    </source>
</evidence>
<reference evidence="4" key="2">
    <citation type="submission" date="2017-06" db="EMBL/GenBank/DDBJ databases">
        <title>WGS assembly of Brachypodium distachyon.</title>
        <authorList>
            <consortium name="The International Brachypodium Initiative"/>
            <person name="Lucas S."/>
            <person name="Harmon-Smith M."/>
            <person name="Lail K."/>
            <person name="Tice H."/>
            <person name="Grimwood J."/>
            <person name="Bruce D."/>
            <person name="Barry K."/>
            <person name="Shu S."/>
            <person name="Lindquist E."/>
            <person name="Wang M."/>
            <person name="Pitluck S."/>
            <person name="Vogel J.P."/>
            <person name="Garvin D.F."/>
            <person name="Mockler T.C."/>
            <person name="Schmutz J."/>
            <person name="Rokhsar D."/>
            <person name="Bevan M.W."/>
        </authorList>
    </citation>
    <scope>NUCLEOTIDE SEQUENCE</scope>
    <source>
        <strain evidence="4">Bd21</strain>
    </source>
</reference>
<dbReference type="Proteomes" id="UP000008810">
    <property type="component" value="Chromosome 1"/>
</dbReference>
<dbReference type="PROSITE" id="PS50966">
    <property type="entry name" value="ZF_SWIM"/>
    <property type="match status" value="1"/>
</dbReference>
<evidence type="ECO:0000256" key="1">
    <source>
        <dbReference type="PROSITE-ProRule" id="PRU00325"/>
    </source>
</evidence>
<evidence type="ECO:0000313" key="5">
    <source>
        <dbReference type="EnsemblPlants" id="PNT78022"/>
    </source>
</evidence>
<organism evidence="4">
    <name type="scientific">Brachypodium distachyon</name>
    <name type="common">Purple false brome</name>
    <name type="synonym">Trachynia distachya</name>
    <dbReference type="NCBI Taxonomy" id="15368"/>
    <lineage>
        <taxon>Eukaryota</taxon>
        <taxon>Viridiplantae</taxon>
        <taxon>Streptophyta</taxon>
        <taxon>Embryophyta</taxon>
        <taxon>Tracheophyta</taxon>
        <taxon>Spermatophyta</taxon>
        <taxon>Magnoliopsida</taxon>
        <taxon>Liliopsida</taxon>
        <taxon>Poales</taxon>
        <taxon>Poaceae</taxon>
        <taxon>BOP clade</taxon>
        <taxon>Pooideae</taxon>
        <taxon>Stipodae</taxon>
        <taxon>Brachypodieae</taxon>
        <taxon>Brachypodium</taxon>
    </lineage>
</organism>
<feature type="domain" description="SWIM-type" evidence="3">
    <location>
        <begin position="505"/>
        <end position="544"/>
    </location>
</feature>
<proteinExistence type="predicted"/>
<dbReference type="FunCoup" id="A0A2K2DUR8">
    <property type="interactions" value="7"/>
</dbReference>
<dbReference type="STRING" id="15368.A0A2K2DUR8"/>
<dbReference type="AlphaFoldDB" id="A0A2K2DUR8"/>
<protein>
    <recommendedName>
        <fullName evidence="3">SWIM-type domain-containing protein</fullName>
    </recommendedName>
</protein>
<dbReference type="GO" id="GO:0008270">
    <property type="term" value="F:zinc ion binding"/>
    <property type="evidence" value="ECO:0007669"/>
    <property type="project" value="UniProtKB-KW"/>
</dbReference>
<dbReference type="EnsemblPlants" id="PNT78022">
    <property type="protein sequence ID" value="PNT78022"/>
    <property type="gene ID" value="BRADI_1g72196v3"/>
</dbReference>
<dbReference type="OrthoDB" id="675148at2759"/>
<dbReference type="InterPro" id="IPR004330">
    <property type="entry name" value="FAR1_DNA_bnd_dom"/>
</dbReference>
<gene>
    <name evidence="4" type="ORF">BRADI_1g72196v3</name>
</gene>
<reference evidence="4 5" key="1">
    <citation type="journal article" date="2010" name="Nature">
        <title>Genome sequencing and analysis of the model grass Brachypodium distachyon.</title>
        <authorList>
            <consortium name="International Brachypodium Initiative"/>
        </authorList>
    </citation>
    <scope>NUCLEOTIDE SEQUENCE [LARGE SCALE GENOMIC DNA]</scope>
    <source>
        <strain evidence="4 5">Bd21</strain>
    </source>
</reference>
<dbReference type="Pfam" id="PF03101">
    <property type="entry name" value="FAR1"/>
    <property type="match status" value="1"/>
</dbReference>
<dbReference type="InterPro" id="IPR018289">
    <property type="entry name" value="MULE_transposase_dom"/>
</dbReference>
<evidence type="ECO:0000259" key="3">
    <source>
        <dbReference type="PROSITE" id="PS50966"/>
    </source>
</evidence>
<keyword evidence="1" id="KW-0479">Metal-binding</keyword>
<dbReference type="InterPro" id="IPR007527">
    <property type="entry name" value="Znf_SWIM"/>
</dbReference>
<feature type="compositionally biased region" description="Basic residues" evidence="2">
    <location>
        <begin position="650"/>
        <end position="662"/>
    </location>
</feature>
<dbReference type="InParanoid" id="A0A2K2DUR8"/>
<name>A0A2K2DUR8_BRADI</name>
<dbReference type="PANTHER" id="PTHR47718:SF14">
    <property type="entry name" value="SWIM-TYPE DOMAIN-CONTAINING PROTEIN"/>
    <property type="match status" value="1"/>
</dbReference>
<dbReference type="Gramene" id="PNT78022">
    <property type="protein sequence ID" value="PNT78022"/>
    <property type="gene ID" value="BRADI_1g72196v3"/>
</dbReference>
<keyword evidence="1" id="KW-0862">Zinc</keyword>
<accession>A0A2K2DUR8</accession>
<dbReference type="Pfam" id="PF10551">
    <property type="entry name" value="MULE"/>
    <property type="match status" value="1"/>
</dbReference>
<evidence type="ECO:0000313" key="4">
    <source>
        <dbReference type="EMBL" id="PNT78022.1"/>
    </source>
</evidence>
<dbReference type="PANTHER" id="PTHR47718">
    <property type="entry name" value="OS01G0519700 PROTEIN"/>
    <property type="match status" value="1"/>
</dbReference>
<keyword evidence="1" id="KW-0863">Zinc-finger</keyword>
<dbReference type="ExpressionAtlas" id="A0A2K2DUR8">
    <property type="expression patterns" value="baseline"/>
</dbReference>
<evidence type="ECO:0000313" key="6">
    <source>
        <dbReference type="Proteomes" id="UP000008810"/>
    </source>
</evidence>
<keyword evidence="6" id="KW-1185">Reference proteome</keyword>
<dbReference type="EMBL" id="CM000880">
    <property type="protein sequence ID" value="PNT78022.1"/>
    <property type="molecule type" value="Genomic_DNA"/>
</dbReference>
<feature type="region of interest" description="Disordered" evidence="2">
    <location>
        <begin position="633"/>
        <end position="676"/>
    </location>
</feature>
<reference evidence="5" key="3">
    <citation type="submission" date="2018-08" db="UniProtKB">
        <authorList>
            <consortium name="EnsemblPlants"/>
        </authorList>
    </citation>
    <scope>IDENTIFICATION</scope>
    <source>
        <strain evidence="5">cv. Bd21</strain>
    </source>
</reference>